<feature type="transmembrane region" description="Helical" evidence="1">
    <location>
        <begin position="12"/>
        <end position="34"/>
    </location>
</feature>
<dbReference type="PROSITE" id="PS51318">
    <property type="entry name" value="TAT"/>
    <property type="match status" value="1"/>
</dbReference>
<evidence type="ECO:0000313" key="3">
    <source>
        <dbReference type="Proteomes" id="UP000482960"/>
    </source>
</evidence>
<gene>
    <name evidence="2" type="ORF">Prum_088280</name>
</gene>
<organism evidence="2 3">
    <name type="scientific">Phytohabitans rumicis</name>
    <dbReference type="NCBI Taxonomy" id="1076125"/>
    <lineage>
        <taxon>Bacteria</taxon>
        <taxon>Bacillati</taxon>
        <taxon>Actinomycetota</taxon>
        <taxon>Actinomycetes</taxon>
        <taxon>Micromonosporales</taxon>
        <taxon>Micromonosporaceae</taxon>
    </lineage>
</organism>
<evidence type="ECO:0000313" key="2">
    <source>
        <dbReference type="EMBL" id="GFJ95186.1"/>
    </source>
</evidence>
<dbReference type="Proteomes" id="UP000482960">
    <property type="component" value="Unassembled WGS sequence"/>
</dbReference>
<keyword evidence="1" id="KW-1133">Transmembrane helix</keyword>
<dbReference type="AlphaFoldDB" id="A0A6V8LLY8"/>
<accession>A0A6V8LLY8</accession>
<dbReference type="InterPro" id="IPR006311">
    <property type="entry name" value="TAT_signal"/>
</dbReference>
<dbReference type="EMBL" id="BLPG01000001">
    <property type="protein sequence ID" value="GFJ95186.1"/>
    <property type="molecule type" value="Genomic_DNA"/>
</dbReference>
<reference evidence="2 3" key="2">
    <citation type="submission" date="2020-03" db="EMBL/GenBank/DDBJ databases">
        <authorList>
            <person name="Ichikawa N."/>
            <person name="Kimura A."/>
            <person name="Kitahashi Y."/>
            <person name="Uohara A."/>
        </authorList>
    </citation>
    <scope>NUCLEOTIDE SEQUENCE [LARGE SCALE GENOMIC DNA]</scope>
    <source>
        <strain evidence="2 3">NBRC 108638</strain>
    </source>
</reference>
<reference evidence="2 3" key="1">
    <citation type="submission" date="2020-03" db="EMBL/GenBank/DDBJ databases">
        <title>Whole genome shotgun sequence of Phytohabitans rumicis NBRC 108638.</title>
        <authorList>
            <person name="Komaki H."/>
            <person name="Tamura T."/>
        </authorList>
    </citation>
    <scope>NUCLEOTIDE SEQUENCE [LARGE SCALE GENOMIC DNA]</scope>
    <source>
        <strain evidence="2 3">NBRC 108638</strain>
    </source>
</reference>
<dbReference type="Pfam" id="PF24152">
    <property type="entry name" value="DUF7405"/>
    <property type="match status" value="1"/>
</dbReference>
<name>A0A6V8LLY8_9ACTN</name>
<evidence type="ECO:0000256" key="1">
    <source>
        <dbReference type="SAM" id="Phobius"/>
    </source>
</evidence>
<keyword evidence="1" id="KW-0812">Transmembrane</keyword>
<dbReference type="InterPro" id="IPR055828">
    <property type="entry name" value="DUF7405"/>
</dbReference>
<proteinExistence type="predicted"/>
<sequence>MSDVASPVGRRAALRGAGVLAMALAGLGAAAPVARAPRRASAPAAGGLPDIQFDVAAYCTPEHDSGAAGAVVTPPVHTVFLTATLSRTPGPADQAELRRVLSTLEDRYAFGAAGLMTFVSYGLPYFARLPPDLVARAMPRLRADPRRYVLEEAVPGPTDVPAATKRRFNVPVRIEGNDLLLTLRGDRATVIQDALAWIRGSDTLAGRHTPSPAFGDLLTLTSSRHMFTQAGLPRAVAEQNTLPYAGFIQPDSPMWMGFSDQQAGASGPPAICTFAGHPSARLSTARPGDYFDNGGVQHLSHVILDMLQYYDMASATTPPSPNGGFGKRVQYMFHAPPIHPGSGDRLTDGGGPTLLPAENRGPDYAERTARGIGLPAGERRMGHLSTLQRSSRAPDGTPMHIRVDGPGFDALDVPDGGNQPKLHFSVFVPSADFFATMRRSQAAVDLARKHRVPEHDNGLERFITCTRRQNFLVPPRRHRAFPLVELA</sequence>
<keyword evidence="1" id="KW-0472">Membrane</keyword>
<protein>
    <submittedName>
        <fullName evidence="2">Tat pathway signal protein</fullName>
    </submittedName>
</protein>
<dbReference type="RefSeq" id="WP_218577615.1">
    <property type="nucleotide sequence ID" value="NZ_BLPG01000001.1"/>
</dbReference>
<comment type="caution">
    <text evidence="2">The sequence shown here is derived from an EMBL/GenBank/DDBJ whole genome shotgun (WGS) entry which is preliminary data.</text>
</comment>
<keyword evidence="3" id="KW-1185">Reference proteome</keyword>